<dbReference type="PANTHER" id="PTHR40980:SF4">
    <property type="entry name" value="TONB-DEPENDENT RECEPTOR-LIKE BETA-BARREL DOMAIN-CONTAINING PROTEIN"/>
    <property type="match status" value="1"/>
</dbReference>
<evidence type="ECO:0000256" key="2">
    <source>
        <dbReference type="ARBA" id="ARBA00022448"/>
    </source>
</evidence>
<dbReference type="GO" id="GO:0030246">
    <property type="term" value="F:carbohydrate binding"/>
    <property type="evidence" value="ECO:0007669"/>
    <property type="project" value="InterPro"/>
</dbReference>
<comment type="caution">
    <text evidence="11">The sequence shown here is derived from an EMBL/GenBank/DDBJ whole genome shotgun (WGS) entry which is preliminary data.</text>
</comment>
<dbReference type="SUPFAM" id="SSF49452">
    <property type="entry name" value="Starch-binding domain-like"/>
    <property type="match status" value="1"/>
</dbReference>
<keyword evidence="3 7" id="KW-1134">Transmembrane beta strand</keyword>
<evidence type="ECO:0000256" key="6">
    <source>
        <dbReference type="ARBA" id="ARBA00023237"/>
    </source>
</evidence>
<evidence type="ECO:0000256" key="3">
    <source>
        <dbReference type="ARBA" id="ARBA00022452"/>
    </source>
</evidence>
<evidence type="ECO:0000256" key="1">
    <source>
        <dbReference type="ARBA" id="ARBA00004571"/>
    </source>
</evidence>
<dbReference type="Gene3D" id="2.60.40.1120">
    <property type="entry name" value="Carboxypeptidase-like, regulatory domain"/>
    <property type="match status" value="1"/>
</dbReference>
<keyword evidence="5 7" id="KW-0472">Membrane</keyword>
<gene>
    <name evidence="11" type="ORF">FNT36_23735</name>
</gene>
<keyword evidence="8" id="KW-0732">Signal</keyword>
<dbReference type="AlphaFoldDB" id="A0A558BK38"/>
<dbReference type="InterPro" id="IPR013784">
    <property type="entry name" value="Carb-bd-like_fold"/>
</dbReference>
<dbReference type="EMBL" id="VMRJ01000008">
    <property type="protein sequence ID" value="TVT36884.1"/>
    <property type="molecule type" value="Genomic_DNA"/>
</dbReference>
<keyword evidence="2 7" id="KW-0813">Transport</keyword>
<dbReference type="SUPFAM" id="SSF56935">
    <property type="entry name" value="Porins"/>
    <property type="match status" value="1"/>
</dbReference>
<feature type="domain" description="Outer membrane protein beta-barrel" evidence="10">
    <location>
        <begin position="384"/>
        <end position="781"/>
    </location>
</feature>
<dbReference type="Gene3D" id="2.170.130.10">
    <property type="entry name" value="TonB-dependent receptor, plug domain"/>
    <property type="match status" value="1"/>
</dbReference>
<dbReference type="InterPro" id="IPR037066">
    <property type="entry name" value="Plug_dom_sf"/>
</dbReference>
<keyword evidence="4 7" id="KW-0812">Transmembrane</keyword>
<protein>
    <submittedName>
        <fullName evidence="11">TonB-dependent receptor</fullName>
    </submittedName>
</protein>
<dbReference type="Proteomes" id="UP000317624">
    <property type="component" value="Unassembled WGS sequence"/>
</dbReference>
<proteinExistence type="inferred from homology"/>
<evidence type="ECO:0000256" key="7">
    <source>
        <dbReference type="PROSITE-ProRule" id="PRU01360"/>
    </source>
</evidence>
<dbReference type="Pfam" id="PF13620">
    <property type="entry name" value="CarboxypepD_reg"/>
    <property type="match status" value="1"/>
</dbReference>
<reference evidence="11 12" key="1">
    <citation type="submission" date="2019-07" db="EMBL/GenBank/DDBJ databases">
        <title>Hymenobacter sp. straun FUR1 Genome sequencing and assembly.</title>
        <authorList>
            <person name="Chhetri G."/>
        </authorList>
    </citation>
    <scope>NUCLEOTIDE SEQUENCE [LARGE SCALE GENOMIC DNA]</scope>
    <source>
        <strain evidence="11 12">Fur1</strain>
    </source>
</reference>
<evidence type="ECO:0000259" key="9">
    <source>
        <dbReference type="Pfam" id="PF07715"/>
    </source>
</evidence>
<keyword evidence="6 7" id="KW-0998">Cell outer membrane</keyword>
<feature type="chain" id="PRO_5021869782" evidence="8">
    <location>
        <begin position="26"/>
        <end position="804"/>
    </location>
</feature>
<evidence type="ECO:0000259" key="10">
    <source>
        <dbReference type="Pfam" id="PF14905"/>
    </source>
</evidence>
<dbReference type="Pfam" id="PF07715">
    <property type="entry name" value="Plug"/>
    <property type="match status" value="1"/>
</dbReference>
<dbReference type="Gene3D" id="2.40.170.20">
    <property type="entry name" value="TonB-dependent receptor, beta-barrel domain"/>
    <property type="match status" value="1"/>
</dbReference>
<dbReference type="InterPro" id="IPR039426">
    <property type="entry name" value="TonB-dep_rcpt-like"/>
</dbReference>
<dbReference type="InterPro" id="IPR036942">
    <property type="entry name" value="Beta-barrel_TonB_sf"/>
</dbReference>
<dbReference type="InterPro" id="IPR012910">
    <property type="entry name" value="Plug_dom"/>
</dbReference>
<keyword evidence="12" id="KW-1185">Reference proteome</keyword>
<dbReference type="PANTHER" id="PTHR40980">
    <property type="entry name" value="PLUG DOMAIN-CONTAINING PROTEIN"/>
    <property type="match status" value="1"/>
</dbReference>
<evidence type="ECO:0000313" key="12">
    <source>
        <dbReference type="Proteomes" id="UP000317624"/>
    </source>
</evidence>
<evidence type="ECO:0000313" key="11">
    <source>
        <dbReference type="EMBL" id="TVT36884.1"/>
    </source>
</evidence>
<comment type="subcellular location">
    <subcellularLocation>
        <location evidence="1 7">Cell outer membrane</location>
        <topology evidence="1 7">Multi-pass membrane protein</topology>
    </subcellularLocation>
</comment>
<organism evidence="11 12">
    <name type="scientific">Hymenobacter setariae</name>
    <dbReference type="NCBI Taxonomy" id="2594794"/>
    <lineage>
        <taxon>Bacteria</taxon>
        <taxon>Pseudomonadati</taxon>
        <taxon>Bacteroidota</taxon>
        <taxon>Cytophagia</taxon>
        <taxon>Cytophagales</taxon>
        <taxon>Hymenobacteraceae</taxon>
        <taxon>Hymenobacter</taxon>
    </lineage>
</organism>
<dbReference type="GO" id="GO:0009279">
    <property type="term" value="C:cell outer membrane"/>
    <property type="evidence" value="ECO:0007669"/>
    <property type="project" value="UniProtKB-SubCell"/>
</dbReference>
<dbReference type="OrthoDB" id="3771655at2"/>
<accession>A0A558BK38</accession>
<evidence type="ECO:0000256" key="5">
    <source>
        <dbReference type="ARBA" id="ARBA00023136"/>
    </source>
</evidence>
<comment type="similarity">
    <text evidence="7">Belongs to the TonB-dependent receptor family.</text>
</comment>
<dbReference type="Pfam" id="PF14905">
    <property type="entry name" value="OMP_b-brl_3"/>
    <property type="match status" value="1"/>
</dbReference>
<keyword evidence="11" id="KW-0675">Receptor</keyword>
<dbReference type="InterPro" id="IPR041700">
    <property type="entry name" value="OMP_b-brl_3"/>
</dbReference>
<name>A0A558BK38_9BACT</name>
<sequence length="804" mass="87136">MSIVSSSWRLGLLAAALASAAPAQAQQGAVRGTLQEAGTNQPVSFASVVLLHSPDSTFVTGAQANEAGAFELTKLPLGTYILQTTAVGYRPGRRVISLTAGAPTLALGSLPLRPAATQLTDVVVTAERPVVSGGLDKKVVDVTKDLTATGGTAIDALQNVPSVTVDQTGAVSIRGASNVTIFIDGKPTGTTLDQIPASSIQSVEVITNPSARYDASGAGGILNIILKKERREGLNGQVNATGGTGDKANASLLLNYRKGKFNAFGQYDYRRDRRRFVGTVDQTTMGRDSTLLLHQDRAGVSLQNTHALRLGVDYAFTPEQTLTLAVQPRLNLNTTDETLLSRQVNGTAGNRPVLAGTSNRYNIGAGTFRAADISLDYRREWAAQKGRELTASAVYTPLLNNNAVNSRLAYLDNSQRTQQQQTRNRTAQATAQVDYVHPLGEKSRFETGARSTLRRYDLDYQFASTPALAFDPSNRFVYSQYVQAAYGLYSGARGKLSYQAGLRAEHTTITGDQRTTNEQFTQRYLSLFPTAVLALDLPHDQRVQLSYSRRVGRPEANDVNPFLDRTDQLNLQAGNPQLRPEFVNAFELGHQVDWAGGRSLGTTAFYRLETATLKPFRQVITDPLTGNLVTLTTRLNVGDETSYGLEVVGATPLAAFWKVNGTASAFRRTIRGNTSGTAVNTASLAFTGRLNNTFPLSKRLDAQLALNYRSPINSAQGTRGENFNIDLAARYNVLGEHGTFTLRVADIFNTLRFDSRDGGADFATVTRFKRESRIAYLGFTYRFGQGQESRARRKNADEEGGADN</sequence>
<evidence type="ECO:0000256" key="4">
    <source>
        <dbReference type="ARBA" id="ARBA00022692"/>
    </source>
</evidence>
<feature type="signal peptide" evidence="8">
    <location>
        <begin position="1"/>
        <end position="25"/>
    </location>
</feature>
<dbReference type="RefSeq" id="WP_144852965.1">
    <property type="nucleotide sequence ID" value="NZ_VMRJ01000008.1"/>
</dbReference>
<dbReference type="PROSITE" id="PS52016">
    <property type="entry name" value="TONB_DEPENDENT_REC_3"/>
    <property type="match status" value="1"/>
</dbReference>
<evidence type="ECO:0000256" key="8">
    <source>
        <dbReference type="SAM" id="SignalP"/>
    </source>
</evidence>
<feature type="domain" description="TonB-dependent receptor plug" evidence="9">
    <location>
        <begin position="150"/>
        <end position="221"/>
    </location>
</feature>